<dbReference type="InterPro" id="IPR001781">
    <property type="entry name" value="Znf_LIM"/>
</dbReference>
<evidence type="ECO:0000256" key="5">
    <source>
        <dbReference type="ARBA" id="ARBA00023242"/>
    </source>
</evidence>
<dbReference type="GO" id="GO:0046872">
    <property type="term" value="F:metal ion binding"/>
    <property type="evidence" value="ECO:0007669"/>
    <property type="project" value="UniProtKB-KW"/>
</dbReference>
<protein>
    <recommendedName>
        <fullName evidence="8">LIM zinc-binding domain-containing protein</fullName>
    </recommendedName>
</protein>
<evidence type="ECO:0000256" key="1">
    <source>
        <dbReference type="ARBA" id="ARBA00004123"/>
    </source>
</evidence>
<dbReference type="HOGENOM" id="CLU_289355_0_0_1"/>
<dbReference type="OrthoDB" id="20689at2759"/>
<feature type="domain" description="LIM zinc-binding" evidence="8">
    <location>
        <begin position="98"/>
        <end position="158"/>
    </location>
</feature>
<comment type="subcellular location">
    <subcellularLocation>
        <location evidence="1">Nucleus</location>
    </subcellularLocation>
</comment>
<feature type="region of interest" description="Disordered" evidence="7">
    <location>
        <begin position="681"/>
        <end position="758"/>
    </location>
</feature>
<feature type="domain" description="LIM zinc-binding" evidence="8">
    <location>
        <begin position="35"/>
        <end position="97"/>
    </location>
</feature>
<feature type="region of interest" description="Disordered" evidence="7">
    <location>
        <begin position="1"/>
        <end position="33"/>
    </location>
</feature>
<keyword evidence="4 6" id="KW-0862">Zinc</keyword>
<proteinExistence type="predicted"/>
<keyword evidence="6" id="KW-0440">LIM domain</keyword>
<dbReference type="SUPFAM" id="SSF57716">
    <property type="entry name" value="Glucocorticoid receptor-like (DNA-binding domain)"/>
    <property type="match status" value="2"/>
</dbReference>
<feature type="compositionally biased region" description="Low complexity" evidence="7">
    <location>
        <begin position="716"/>
        <end position="734"/>
    </location>
</feature>
<feature type="region of interest" description="Disordered" evidence="7">
    <location>
        <begin position="541"/>
        <end position="574"/>
    </location>
</feature>
<evidence type="ECO:0000256" key="4">
    <source>
        <dbReference type="ARBA" id="ARBA00022833"/>
    </source>
</evidence>
<dbReference type="GO" id="GO:0005737">
    <property type="term" value="C:cytoplasm"/>
    <property type="evidence" value="ECO:0007669"/>
    <property type="project" value="TreeGrafter"/>
</dbReference>
<gene>
    <name evidence="9" type="ORF">M413DRAFT_30219</name>
</gene>
<dbReference type="Proteomes" id="UP000053424">
    <property type="component" value="Unassembled WGS sequence"/>
</dbReference>
<keyword evidence="3" id="KW-0677">Repeat</keyword>
<evidence type="ECO:0000313" key="10">
    <source>
        <dbReference type="Proteomes" id="UP000053424"/>
    </source>
</evidence>
<dbReference type="CDD" id="cd09392">
    <property type="entry name" value="LIM2_Lrg1p_like"/>
    <property type="match status" value="1"/>
</dbReference>
<keyword evidence="2 6" id="KW-0479">Metal-binding</keyword>
<dbReference type="Gene3D" id="2.10.110.10">
    <property type="entry name" value="Cysteine Rich Protein"/>
    <property type="match status" value="3"/>
</dbReference>
<dbReference type="STRING" id="686832.A0A0C2YBI7"/>
<keyword evidence="5" id="KW-0539">Nucleus</keyword>
<dbReference type="CDD" id="cd09391">
    <property type="entry name" value="LIM1_Lrg1p_like"/>
    <property type="match status" value="1"/>
</dbReference>
<dbReference type="PROSITE" id="PS50023">
    <property type="entry name" value="LIM_DOMAIN_2"/>
    <property type="match status" value="2"/>
</dbReference>
<evidence type="ECO:0000256" key="7">
    <source>
        <dbReference type="SAM" id="MobiDB-lite"/>
    </source>
</evidence>
<dbReference type="PANTHER" id="PTHR24215">
    <property type="entry name" value="RHO-GTPASE-ACTIVATING PROTEIN LRG1"/>
    <property type="match status" value="1"/>
</dbReference>
<dbReference type="SMART" id="SM00132">
    <property type="entry name" value="LIM"/>
    <property type="match status" value="3"/>
</dbReference>
<organism evidence="9 10">
    <name type="scientific">Hebeloma cylindrosporum</name>
    <dbReference type="NCBI Taxonomy" id="76867"/>
    <lineage>
        <taxon>Eukaryota</taxon>
        <taxon>Fungi</taxon>
        <taxon>Dikarya</taxon>
        <taxon>Basidiomycota</taxon>
        <taxon>Agaricomycotina</taxon>
        <taxon>Agaricomycetes</taxon>
        <taxon>Agaricomycetidae</taxon>
        <taxon>Agaricales</taxon>
        <taxon>Agaricineae</taxon>
        <taxon>Hymenogastraceae</taxon>
        <taxon>Hebeloma</taxon>
    </lineage>
</organism>
<dbReference type="EMBL" id="KN831791">
    <property type="protein sequence ID" value="KIM38387.1"/>
    <property type="molecule type" value="Genomic_DNA"/>
</dbReference>
<dbReference type="PANTHER" id="PTHR24215:SF10">
    <property type="entry name" value="RHO-GTPASE-ACTIVATING PROTEIN LRG1"/>
    <property type="match status" value="1"/>
</dbReference>
<reference evidence="9 10" key="1">
    <citation type="submission" date="2014-04" db="EMBL/GenBank/DDBJ databases">
        <authorList>
            <consortium name="DOE Joint Genome Institute"/>
            <person name="Kuo A."/>
            <person name="Gay G."/>
            <person name="Dore J."/>
            <person name="Kohler A."/>
            <person name="Nagy L.G."/>
            <person name="Floudas D."/>
            <person name="Copeland A."/>
            <person name="Barry K.W."/>
            <person name="Cichocki N."/>
            <person name="Veneault-Fourrey C."/>
            <person name="LaButti K."/>
            <person name="Lindquist E.A."/>
            <person name="Lipzen A."/>
            <person name="Lundell T."/>
            <person name="Morin E."/>
            <person name="Murat C."/>
            <person name="Sun H."/>
            <person name="Tunlid A."/>
            <person name="Henrissat B."/>
            <person name="Grigoriev I.V."/>
            <person name="Hibbett D.S."/>
            <person name="Martin F."/>
            <person name="Nordberg H.P."/>
            <person name="Cantor M.N."/>
            <person name="Hua S.X."/>
        </authorList>
    </citation>
    <scope>NUCLEOTIDE SEQUENCE [LARGE SCALE GENOMIC DNA]</scope>
    <source>
        <strain evidence="10">h7</strain>
    </source>
</reference>
<evidence type="ECO:0000256" key="6">
    <source>
        <dbReference type="PROSITE-ProRule" id="PRU00125"/>
    </source>
</evidence>
<feature type="region of interest" description="Disordered" evidence="7">
    <location>
        <begin position="814"/>
        <end position="860"/>
    </location>
</feature>
<feature type="compositionally biased region" description="Acidic residues" evidence="7">
    <location>
        <begin position="842"/>
        <end position="857"/>
    </location>
</feature>
<accession>A0A0C2YBI7</accession>
<feature type="region of interest" description="Disordered" evidence="7">
    <location>
        <begin position="1040"/>
        <end position="1060"/>
    </location>
</feature>
<dbReference type="GO" id="GO:0030036">
    <property type="term" value="P:actin cytoskeleton organization"/>
    <property type="evidence" value="ECO:0007669"/>
    <property type="project" value="TreeGrafter"/>
</dbReference>
<reference evidence="10" key="2">
    <citation type="submission" date="2015-01" db="EMBL/GenBank/DDBJ databases">
        <title>Evolutionary Origins and Diversification of the Mycorrhizal Mutualists.</title>
        <authorList>
            <consortium name="DOE Joint Genome Institute"/>
            <consortium name="Mycorrhizal Genomics Consortium"/>
            <person name="Kohler A."/>
            <person name="Kuo A."/>
            <person name="Nagy L.G."/>
            <person name="Floudas D."/>
            <person name="Copeland A."/>
            <person name="Barry K.W."/>
            <person name="Cichocki N."/>
            <person name="Veneault-Fourrey C."/>
            <person name="LaButti K."/>
            <person name="Lindquist E.A."/>
            <person name="Lipzen A."/>
            <person name="Lundell T."/>
            <person name="Morin E."/>
            <person name="Murat C."/>
            <person name="Riley R."/>
            <person name="Ohm R."/>
            <person name="Sun H."/>
            <person name="Tunlid A."/>
            <person name="Henrissat B."/>
            <person name="Grigoriev I.V."/>
            <person name="Hibbett D.S."/>
            <person name="Martin F."/>
        </authorList>
    </citation>
    <scope>NUCLEOTIDE SEQUENCE [LARGE SCALE GENOMIC DNA]</scope>
    <source>
        <strain evidence="10">h7</strain>
    </source>
</reference>
<name>A0A0C2YBI7_HEBCY</name>
<dbReference type="AlphaFoldDB" id="A0A0C2YBI7"/>
<dbReference type="Pfam" id="PF00412">
    <property type="entry name" value="LIM"/>
    <property type="match status" value="2"/>
</dbReference>
<feature type="compositionally biased region" description="Low complexity" evidence="7">
    <location>
        <begin position="561"/>
        <end position="573"/>
    </location>
</feature>
<sequence length="1060" mass="118215">MSSIYLPRANVQTNNTDTTSAQPSESGINKGQSSRTCSACGKPTQGPFVRALGTAFHLDCFTCMDCGQVVASKFFPFDGPDGEQHALCERDYFRRLNLICAKCGMALRASYITACDKKYHVEHFTCFLCPTLFGAKSFYYEHDGNVYCHFHYSIRFAAKCPGCSRAILKQFVEIDRNMRHECWHPECYMINKFWNVKVSTGKTTLLGGDEQQQLHIQQQSQLPASVEFEEEQLETPASLKEKQIKMEQQVYRIWTVLSAYEESSAACISDMLRQVSVGAYLDAVRMAERFILHVEVLFATIDDMEWVFAERGSKGMPHVRAVRTLCRKTIDLFTLLSHTQETTATRRMAMTQELLALVTGLAHYLKVLIRITLTGALKLEESKLLVQKQSLQRGALTRANGSPLLEQGEALASFLDKLHFLAVQGANPAARRMIKSANPSSTSTTKNPSTQGVTYGYSSLAPENAGESPFGNGASASASLNHAGPSNSSTSGGNPPSDLCVRCDLTIEEDCVRLGTYQRWHSHCVQCEHCGKVATVPVSQASDQAPQQAEGRKETDDNHPSTASASTSKFSAAHRPPARVHEFVYDPDSLQKMPPFGEVPMVILCIEHAHTRCRGGFHAVQRLEQYAFLLNVAVRRFHLILKKQGVISMYSLSVDPSASIHDPYRNMDGILKPSRLDRKLSSTASLHRRSVIVESPSEPPARLSSSKGEEQQRVAQNYQPPQLPYQQQQQQQHQGQDEQRLQQPIPITNDPQPPLSIPKRVPQVFKILGITENLLSRKPKENPSNGEIATNVVNHARTRTDVIPRELLDHKKLPALPIPDWDDDLKEDEPSPPSPSASSEIADGDEPESPTSDETESEWVHLPSQGAEHGTAPWILASRKLQVPKKSLDAEFMLHMAGLRRQIDGGSLRSGRSTLQTEQMSLMLGSCVSLDSTAFSESFSVESLSLKDVEFAPTPVFTDEVPEGLMTKAESSQSPTPTGLVRRGYWNRRGDHLTSDGYIVYPPPRMQYPEELRMYPFENEGYQDHCGQFISYVRRTELPQSLSKHGKPPERPYESFVHYA</sequence>
<dbReference type="GO" id="GO:0030695">
    <property type="term" value="F:GTPase regulator activity"/>
    <property type="evidence" value="ECO:0007669"/>
    <property type="project" value="UniProtKB-ARBA"/>
</dbReference>
<evidence type="ECO:0000313" key="9">
    <source>
        <dbReference type="EMBL" id="KIM38387.1"/>
    </source>
</evidence>
<feature type="compositionally biased region" description="Polar residues" evidence="7">
    <location>
        <begin position="10"/>
        <end position="33"/>
    </location>
</feature>
<feature type="compositionally biased region" description="Basic and acidic residues" evidence="7">
    <location>
        <begin position="550"/>
        <end position="559"/>
    </location>
</feature>
<dbReference type="GO" id="GO:0005634">
    <property type="term" value="C:nucleus"/>
    <property type="evidence" value="ECO:0007669"/>
    <property type="project" value="UniProtKB-SubCell"/>
</dbReference>
<feature type="compositionally biased region" description="Low complexity" evidence="7">
    <location>
        <begin position="484"/>
        <end position="495"/>
    </location>
</feature>
<evidence type="ECO:0000259" key="8">
    <source>
        <dbReference type="PROSITE" id="PS50023"/>
    </source>
</evidence>
<feature type="compositionally biased region" description="Low complexity" evidence="7">
    <location>
        <begin position="436"/>
        <end position="450"/>
    </location>
</feature>
<dbReference type="PROSITE" id="PS00478">
    <property type="entry name" value="LIM_DOMAIN_1"/>
    <property type="match status" value="2"/>
</dbReference>
<keyword evidence="10" id="KW-1185">Reference proteome</keyword>
<feature type="region of interest" description="Disordered" evidence="7">
    <location>
        <begin position="436"/>
        <end position="495"/>
    </location>
</feature>
<evidence type="ECO:0000256" key="2">
    <source>
        <dbReference type="ARBA" id="ARBA00022723"/>
    </source>
</evidence>
<evidence type="ECO:0000256" key="3">
    <source>
        <dbReference type="ARBA" id="ARBA00022737"/>
    </source>
</evidence>